<evidence type="ECO:0000256" key="6">
    <source>
        <dbReference type="RuleBase" id="RU363034"/>
    </source>
</evidence>
<dbReference type="InterPro" id="IPR001314">
    <property type="entry name" value="Peptidase_S1A"/>
</dbReference>
<dbReference type="AlphaFoldDB" id="A0AAV1MV55"/>
<dbReference type="PROSITE" id="PS50853">
    <property type="entry name" value="FN3"/>
    <property type="match status" value="1"/>
</dbReference>
<dbReference type="InterPro" id="IPR016187">
    <property type="entry name" value="CTDL_fold"/>
</dbReference>
<evidence type="ECO:0000256" key="5">
    <source>
        <dbReference type="ARBA" id="ARBA00024195"/>
    </source>
</evidence>
<dbReference type="Proteomes" id="UP001314229">
    <property type="component" value="Unassembled WGS sequence"/>
</dbReference>
<organism evidence="11 12">
    <name type="scientific">Scomber scombrus</name>
    <name type="common">Atlantic mackerel</name>
    <name type="synonym">Scomber vernalis</name>
    <dbReference type="NCBI Taxonomy" id="13677"/>
    <lineage>
        <taxon>Eukaryota</taxon>
        <taxon>Metazoa</taxon>
        <taxon>Chordata</taxon>
        <taxon>Craniata</taxon>
        <taxon>Vertebrata</taxon>
        <taxon>Euteleostomi</taxon>
        <taxon>Actinopterygii</taxon>
        <taxon>Neopterygii</taxon>
        <taxon>Teleostei</taxon>
        <taxon>Neoteleostei</taxon>
        <taxon>Acanthomorphata</taxon>
        <taxon>Pelagiaria</taxon>
        <taxon>Scombriformes</taxon>
        <taxon>Scombridae</taxon>
        <taxon>Scomber</taxon>
    </lineage>
</organism>
<dbReference type="InterPro" id="IPR013783">
    <property type="entry name" value="Ig-like_fold"/>
</dbReference>
<keyword evidence="4" id="KW-1015">Disulfide bond</keyword>
<dbReference type="Gene3D" id="3.10.100.10">
    <property type="entry name" value="Mannose-Binding Protein A, subunit A"/>
    <property type="match status" value="1"/>
</dbReference>
<dbReference type="SUPFAM" id="SSF49265">
    <property type="entry name" value="Fibronectin type III"/>
    <property type="match status" value="1"/>
</dbReference>
<dbReference type="InterPro" id="IPR009003">
    <property type="entry name" value="Peptidase_S1_PA"/>
</dbReference>
<dbReference type="CDD" id="cd00037">
    <property type="entry name" value="CLECT"/>
    <property type="match status" value="1"/>
</dbReference>
<dbReference type="Gene3D" id="2.60.40.10">
    <property type="entry name" value="Immunoglobulins"/>
    <property type="match status" value="1"/>
</dbReference>
<keyword evidence="2 6" id="KW-0378">Hydrolase</keyword>
<dbReference type="Gene3D" id="2.40.10.10">
    <property type="entry name" value="Trypsin-like serine proteases"/>
    <property type="match status" value="2"/>
</dbReference>
<evidence type="ECO:0000313" key="11">
    <source>
        <dbReference type="EMBL" id="CAK6950813.1"/>
    </source>
</evidence>
<evidence type="ECO:0000256" key="4">
    <source>
        <dbReference type="ARBA" id="ARBA00023157"/>
    </source>
</evidence>
<feature type="domain" description="Peptidase S1" evidence="9">
    <location>
        <begin position="277"/>
        <end position="506"/>
    </location>
</feature>
<keyword evidence="3 6" id="KW-0720">Serine protease</keyword>
<proteinExistence type="inferred from homology"/>
<feature type="domain" description="C-type lectin" evidence="8">
    <location>
        <begin position="30"/>
        <end position="138"/>
    </location>
</feature>
<keyword evidence="7" id="KW-0812">Transmembrane</keyword>
<dbReference type="GO" id="GO:0006508">
    <property type="term" value="P:proteolysis"/>
    <property type="evidence" value="ECO:0007669"/>
    <property type="project" value="UniProtKB-KW"/>
</dbReference>
<reference evidence="11 12" key="1">
    <citation type="submission" date="2024-01" db="EMBL/GenBank/DDBJ databases">
        <authorList>
            <person name="Alioto T."/>
            <person name="Alioto T."/>
            <person name="Gomez Garrido J."/>
        </authorList>
    </citation>
    <scope>NUCLEOTIDE SEQUENCE [LARGE SCALE GENOMIC DNA]</scope>
</reference>
<dbReference type="SUPFAM" id="SSF50494">
    <property type="entry name" value="Trypsin-like serine proteases"/>
    <property type="match status" value="1"/>
</dbReference>
<dbReference type="PRINTS" id="PR00722">
    <property type="entry name" value="CHYMOTRYPSIN"/>
</dbReference>
<keyword evidence="1 6" id="KW-0645">Protease</keyword>
<keyword evidence="12" id="KW-1185">Reference proteome</keyword>
<evidence type="ECO:0000259" key="8">
    <source>
        <dbReference type="PROSITE" id="PS50041"/>
    </source>
</evidence>
<dbReference type="InterPro" id="IPR018114">
    <property type="entry name" value="TRYPSIN_HIS"/>
</dbReference>
<dbReference type="SMART" id="SM00034">
    <property type="entry name" value="CLECT"/>
    <property type="match status" value="1"/>
</dbReference>
<dbReference type="PANTHER" id="PTHR24271:SF52">
    <property type="entry name" value="GRANZYME K"/>
    <property type="match status" value="1"/>
</dbReference>
<evidence type="ECO:0000259" key="10">
    <source>
        <dbReference type="PROSITE" id="PS50853"/>
    </source>
</evidence>
<dbReference type="PANTHER" id="PTHR24271">
    <property type="entry name" value="KALLIKREIN-RELATED"/>
    <property type="match status" value="1"/>
</dbReference>
<gene>
    <name evidence="11" type="ORF">FSCOSCO3_A025643</name>
</gene>
<dbReference type="PROSITE" id="PS50041">
    <property type="entry name" value="C_TYPE_LECTIN_2"/>
    <property type="match status" value="1"/>
</dbReference>
<dbReference type="CDD" id="cd00063">
    <property type="entry name" value="FN3"/>
    <property type="match status" value="1"/>
</dbReference>
<feature type="transmembrane region" description="Helical" evidence="7">
    <location>
        <begin position="12"/>
        <end position="32"/>
    </location>
</feature>
<evidence type="ECO:0000256" key="1">
    <source>
        <dbReference type="ARBA" id="ARBA00022670"/>
    </source>
</evidence>
<sequence>MFAYETRILQRLALLVVCHGLTVGQIMSQYFMVQRPISWSKAREFCQKHFVDLAVLSKEEQYFTLLNATSTKRASFWIGLQRQSIASGWKWVDEEDLSYEHWYRNNYEGHCASLEAMLKAGKKLLARYCDEPHMFVCQGPVAPQPVTVDSVGSDRVTLTWNVSAFMQITPHSYNVTICSNRCDSLLYNYTDGPAFININISNLTSATEYFIEISSLVIRHDGDPGGTIILQSDPTALPVKTVDYGEHYPVRIHILKLLKLVYVALPLSVVYCHGAEIIGGQQVSPHSMPFMALLEGKKICGGILISTNWVLTAAHCSGIKRVSLGVHSIKSTKKEKNLRQVLEVMSSVPHPLYNKTNHINDLMLLKLSKSAKKTKTVAWLNLGKTIKDPRGGSNCRVAGWGRTKEKVKKMSDVLMAVNVTVVDRVKCNSPDYYNSRPVITKDMICAGYVGNKPADTCQGDSGGPLLCNGALVGITSFERGCGQKNFPGVYAFLSKKNLNWIKKTMKKSEI</sequence>
<dbReference type="InterPro" id="IPR003961">
    <property type="entry name" value="FN3_dom"/>
</dbReference>
<protein>
    <submittedName>
        <fullName evidence="11">Uncharacterized protein</fullName>
    </submittedName>
</protein>
<dbReference type="Pfam" id="PF00059">
    <property type="entry name" value="Lectin_C"/>
    <property type="match status" value="1"/>
</dbReference>
<evidence type="ECO:0000259" key="9">
    <source>
        <dbReference type="PROSITE" id="PS50240"/>
    </source>
</evidence>
<evidence type="ECO:0000256" key="3">
    <source>
        <dbReference type="ARBA" id="ARBA00022825"/>
    </source>
</evidence>
<dbReference type="CDD" id="cd00190">
    <property type="entry name" value="Tryp_SPc"/>
    <property type="match status" value="1"/>
</dbReference>
<feature type="domain" description="Fibronectin type-III" evidence="10">
    <location>
        <begin position="142"/>
        <end position="235"/>
    </location>
</feature>
<evidence type="ECO:0000256" key="2">
    <source>
        <dbReference type="ARBA" id="ARBA00022801"/>
    </source>
</evidence>
<dbReference type="InterPro" id="IPR036116">
    <property type="entry name" value="FN3_sf"/>
</dbReference>
<dbReference type="InterPro" id="IPR001304">
    <property type="entry name" value="C-type_lectin-like"/>
</dbReference>
<dbReference type="PROSITE" id="PS00135">
    <property type="entry name" value="TRYPSIN_SER"/>
    <property type="match status" value="1"/>
</dbReference>
<name>A0AAV1MV55_SCOSC</name>
<dbReference type="PROSITE" id="PS50240">
    <property type="entry name" value="TRYPSIN_DOM"/>
    <property type="match status" value="1"/>
</dbReference>
<comment type="similarity">
    <text evidence="5">Belongs to the peptidase S1 family. CLIP subfamily.</text>
</comment>
<keyword evidence="7" id="KW-0472">Membrane</keyword>
<dbReference type="GO" id="GO:0004252">
    <property type="term" value="F:serine-type endopeptidase activity"/>
    <property type="evidence" value="ECO:0007669"/>
    <property type="project" value="InterPro"/>
</dbReference>
<evidence type="ECO:0000256" key="7">
    <source>
        <dbReference type="SAM" id="Phobius"/>
    </source>
</evidence>
<dbReference type="SMART" id="SM00020">
    <property type="entry name" value="Tryp_SPc"/>
    <property type="match status" value="1"/>
</dbReference>
<comment type="caution">
    <text evidence="11">The sequence shown here is derived from an EMBL/GenBank/DDBJ whole genome shotgun (WGS) entry which is preliminary data.</text>
</comment>
<dbReference type="Pfam" id="PF00089">
    <property type="entry name" value="Trypsin"/>
    <property type="match status" value="1"/>
</dbReference>
<dbReference type="FunFam" id="2.40.10.10:FF:000002">
    <property type="entry name" value="Transmembrane protease serine"/>
    <property type="match status" value="1"/>
</dbReference>
<evidence type="ECO:0000313" key="12">
    <source>
        <dbReference type="Proteomes" id="UP001314229"/>
    </source>
</evidence>
<dbReference type="EMBL" id="CAWUFR010000004">
    <property type="protein sequence ID" value="CAK6950813.1"/>
    <property type="molecule type" value="Genomic_DNA"/>
</dbReference>
<keyword evidence="7" id="KW-1133">Transmembrane helix</keyword>
<dbReference type="InterPro" id="IPR001254">
    <property type="entry name" value="Trypsin_dom"/>
</dbReference>
<dbReference type="SUPFAM" id="SSF56436">
    <property type="entry name" value="C-type lectin-like"/>
    <property type="match status" value="1"/>
</dbReference>
<dbReference type="InterPro" id="IPR043504">
    <property type="entry name" value="Peptidase_S1_PA_chymotrypsin"/>
</dbReference>
<dbReference type="InterPro" id="IPR033116">
    <property type="entry name" value="TRYPSIN_SER"/>
</dbReference>
<dbReference type="PROSITE" id="PS00134">
    <property type="entry name" value="TRYPSIN_HIS"/>
    <property type="match status" value="1"/>
</dbReference>
<dbReference type="InterPro" id="IPR016186">
    <property type="entry name" value="C-type_lectin-like/link_sf"/>
</dbReference>
<accession>A0AAV1MV55</accession>